<dbReference type="OrthoDB" id="2953146at2"/>
<feature type="coiled-coil region" evidence="2">
    <location>
        <begin position="633"/>
        <end position="660"/>
    </location>
</feature>
<accession>A0A7X2S4N9</accession>
<dbReference type="InterPro" id="IPR011990">
    <property type="entry name" value="TPR-like_helical_dom_sf"/>
</dbReference>
<evidence type="ECO:0000313" key="5">
    <source>
        <dbReference type="Proteomes" id="UP000434639"/>
    </source>
</evidence>
<evidence type="ECO:0000313" key="4">
    <source>
        <dbReference type="EMBL" id="MTH53643.1"/>
    </source>
</evidence>
<sequence>MRCSGTIDGEFDTYKLYLWRKAMTIETRLSKKTYYEQLAPEGKENPVQTLGAMLFEEHLKEDGDATDVRFAQGEVYFHYKDYEAAIFKWENITGYFEQWAVKNRADAYMELGMLSAALDLYKSIETDSTVLQVETALQLFSLYLQQEKQEAAVSSIKKAVRLDPDYQNIALIARAFFEEHEDWDNAVELAVNETIRTESLDWADVMISYIKRGLTDRFEPSYFTDALITLNRISAEHFEELVLSLWDSYEGKPGYMPWLLHFNEVYQTLDGETSHSWRRLSKRYEETYLHLISGRYSVKELERVLPAFLVNWLKVSDSNHAVLSSAAVLAWNDLFPGSISEETVYQAGNLVSWKQPDSAAGMEESIKLFDAVEKWSLENEVETDAQTNWMVEELLDLSTRHLLVAGSASSGKSSFINSVLDEPVLGEESSTVVIVRDADETEIREVTVGEDSRQSAGRFIEYSLPSAFLRENQLMMIDSPGFNSRLGGRNEVHNYINLADSLLFVLSANAPFTPQEAEFLVRIREQNPGMPVHFLLNKIDTIYGEEEVRRVYEDTEERIHSVFPEAKIFAYSSHYKSSQQVSRFREFLQMAVQAPGMGSRVEKLLYVIRNTITDLFDKRMQHERSLEKSITWNEDMVSKLNGALHQLEDLEKEKAEDISRYLHTVKEEIRTDMKVKIPELIRSCAKLVREDSDFGKIHLQLNEEMNNRIQLYMEDTILPMYRDSLHEWIASSHEDLKNSQAFLNEMANGFNKLFGTERIELECDFRVVDDWRRDVHRMTSGVQVEKHNILLRHTPSQLLLKSAGKLINAIAQSKSVMVNRYTQYIENEDYTELTESIIAKFLLPFDVFESGIVRDVNLFFDHPNDVLKRTVNETHAEISAKQSKLLEMKNSLPQFRESLTMFELRLRQYEWMLLGSR</sequence>
<dbReference type="Gene3D" id="1.25.40.10">
    <property type="entry name" value="Tetratricopeptide repeat domain"/>
    <property type="match status" value="1"/>
</dbReference>
<dbReference type="Proteomes" id="UP000434639">
    <property type="component" value="Unassembled WGS sequence"/>
</dbReference>
<dbReference type="SUPFAM" id="SSF52540">
    <property type="entry name" value="P-loop containing nucleoside triphosphate hydrolases"/>
    <property type="match status" value="1"/>
</dbReference>
<gene>
    <name evidence="4" type="ORF">GKZ89_09530</name>
</gene>
<feature type="domain" description="Dynamin N-terminal" evidence="3">
    <location>
        <begin position="469"/>
        <end position="527"/>
    </location>
</feature>
<feature type="repeat" description="TPR" evidence="1">
    <location>
        <begin position="133"/>
        <end position="166"/>
    </location>
</feature>
<evidence type="ECO:0000256" key="2">
    <source>
        <dbReference type="SAM" id="Coils"/>
    </source>
</evidence>
<evidence type="ECO:0000256" key="1">
    <source>
        <dbReference type="PROSITE-ProRule" id="PRU00339"/>
    </source>
</evidence>
<keyword evidence="1" id="KW-0802">TPR repeat</keyword>
<dbReference type="AlphaFoldDB" id="A0A7X2S4N9"/>
<dbReference type="SUPFAM" id="SSF48452">
    <property type="entry name" value="TPR-like"/>
    <property type="match status" value="1"/>
</dbReference>
<dbReference type="PANTHER" id="PTHR43681:SF1">
    <property type="entry name" value="SARCALUMENIN"/>
    <property type="match status" value="1"/>
</dbReference>
<dbReference type="InterPro" id="IPR051943">
    <property type="entry name" value="TRAFAC_Dynamin-like_GTPase"/>
</dbReference>
<proteinExistence type="predicted"/>
<dbReference type="InterPro" id="IPR045063">
    <property type="entry name" value="Dynamin_N"/>
</dbReference>
<name>A0A7X2S4N9_9BACI</name>
<comment type="caution">
    <text evidence="4">The sequence shown here is derived from an EMBL/GenBank/DDBJ whole genome shotgun (WGS) entry which is preliminary data.</text>
</comment>
<dbReference type="InterPro" id="IPR027417">
    <property type="entry name" value="P-loop_NTPase"/>
</dbReference>
<organism evidence="4 5">
    <name type="scientific">Metabacillus mangrovi</name>
    <dbReference type="NCBI Taxonomy" id="1491830"/>
    <lineage>
        <taxon>Bacteria</taxon>
        <taxon>Bacillati</taxon>
        <taxon>Bacillota</taxon>
        <taxon>Bacilli</taxon>
        <taxon>Bacillales</taxon>
        <taxon>Bacillaceae</taxon>
        <taxon>Metabacillus</taxon>
    </lineage>
</organism>
<dbReference type="PROSITE" id="PS50005">
    <property type="entry name" value="TPR"/>
    <property type="match status" value="1"/>
</dbReference>
<dbReference type="InterPro" id="IPR019734">
    <property type="entry name" value="TPR_rpt"/>
</dbReference>
<dbReference type="PANTHER" id="PTHR43681">
    <property type="entry name" value="TRANSMEMBRANE GTPASE FZO"/>
    <property type="match status" value="1"/>
</dbReference>
<reference evidence="4 5" key="1">
    <citation type="journal article" date="2017" name="Int. J. Syst. Evol. Microbiol.">
        <title>Bacillus mangrovi sp. nov., isolated from a sediment sample from a mangrove forest.</title>
        <authorList>
            <person name="Gupta V."/>
            <person name="Singh P.K."/>
            <person name="Korpole S."/>
            <person name="Tanuku N.R.S."/>
            <person name="Pinnaka A.K."/>
        </authorList>
    </citation>
    <scope>NUCLEOTIDE SEQUENCE [LARGE SCALE GENOMIC DNA]</scope>
    <source>
        <strain evidence="4 5">KCTC 33872</strain>
    </source>
</reference>
<keyword evidence="2" id="KW-0175">Coiled coil</keyword>
<evidence type="ECO:0000259" key="3">
    <source>
        <dbReference type="Pfam" id="PF00350"/>
    </source>
</evidence>
<protein>
    <submittedName>
        <fullName evidence="4">GTP-binding protein</fullName>
    </submittedName>
</protein>
<dbReference type="EMBL" id="WMIB01000007">
    <property type="protein sequence ID" value="MTH53643.1"/>
    <property type="molecule type" value="Genomic_DNA"/>
</dbReference>
<keyword evidence="5" id="KW-1185">Reference proteome</keyword>
<dbReference type="Pfam" id="PF00350">
    <property type="entry name" value="Dynamin_N"/>
    <property type="match status" value="1"/>
</dbReference>
<dbReference type="Gene3D" id="3.40.50.300">
    <property type="entry name" value="P-loop containing nucleotide triphosphate hydrolases"/>
    <property type="match status" value="1"/>
</dbReference>